<protein>
    <submittedName>
        <fullName evidence="2">CU044_5270 family protein</fullName>
    </submittedName>
</protein>
<dbReference type="NCBIfam" id="NF038083">
    <property type="entry name" value="CU044_5270_fam"/>
    <property type="match status" value="1"/>
</dbReference>
<reference evidence="2 3" key="1">
    <citation type="submission" date="2024-01" db="EMBL/GenBank/DDBJ databases">
        <title>Genome insights into Plantactinospora sonchi sp. nov.</title>
        <authorList>
            <person name="Wang L."/>
        </authorList>
    </citation>
    <scope>NUCLEOTIDE SEQUENCE [LARGE SCALE GENOMIC DNA]</scope>
    <source>
        <strain evidence="2 3">NEAU-QY2</strain>
    </source>
</reference>
<sequence>MDEMRLLRRLGQEVPPATPEQLAAPRDRLLAAMTAPSAPPMTARRSARRGWRVVLGGVAAAGVAAAVASVVVLAPDPIGGGVPAARADASQVLRHAAAAALRTPDVTPGPDQFIYSRSQEGQATRESWLSVDGTRNGLVREGEGGDGMEAVIPGCRNGRAAMVKGGRVVPGRTEPCSPRPAYRPDLPVDATAMRAYLVEHASGVPGSVNSIGKDVLQLAGGYLRPQSRAALYEAAAAVPGLRAVENVRDGAGRSGIGIAWPSTNGSGEIVLVFHPETYAFLGVSETSAVLVLAVVDEVDQTA</sequence>
<keyword evidence="1" id="KW-0812">Transmembrane</keyword>
<organism evidence="2 3">
    <name type="scientific">Plantactinospora sonchi</name>
    <dbReference type="NCBI Taxonomy" id="1544735"/>
    <lineage>
        <taxon>Bacteria</taxon>
        <taxon>Bacillati</taxon>
        <taxon>Actinomycetota</taxon>
        <taxon>Actinomycetes</taxon>
        <taxon>Micromonosporales</taxon>
        <taxon>Micromonosporaceae</taxon>
        <taxon>Plantactinospora</taxon>
    </lineage>
</organism>
<dbReference type="Proteomes" id="UP001332243">
    <property type="component" value="Unassembled WGS sequence"/>
</dbReference>
<keyword evidence="3" id="KW-1185">Reference proteome</keyword>
<keyword evidence="1" id="KW-0472">Membrane</keyword>
<gene>
    <name evidence="2" type="ORF">V1633_01810</name>
</gene>
<evidence type="ECO:0000313" key="3">
    <source>
        <dbReference type="Proteomes" id="UP001332243"/>
    </source>
</evidence>
<evidence type="ECO:0000313" key="2">
    <source>
        <dbReference type="EMBL" id="MEE6257223.1"/>
    </source>
</evidence>
<proteinExistence type="predicted"/>
<keyword evidence="1" id="KW-1133">Transmembrane helix</keyword>
<accession>A0ABU7RL62</accession>
<name>A0ABU7RL62_9ACTN</name>
<dbReference type="InterPro" id="IPR047789">
    <property type="entry name" value="CU044_5270-like"/>
</dbReference>
<feature type="transmembrane region" description="Helical" evidence="1">
    <location>
        <begin position="53"/>
        <end position="74"/>
    </location>
</feature>
<dbReference type="RefSeq" id="WP_331212302.1">
    <property type="nucleotide sequence ID" value="NZ_JAZGQK010000001.1"/>
</dbReference>
<comment type="caution">
    <text evidence="2">The sequence shown here is derived from an EMBL/GenBank/DDBJ whole genome shotgun (WGS) entry which is preliminary data.</text>
</comment>
<evidence type="ECO:0000256" key="1">
    <source>
        <dbReference type="SAM" id="Phobius"/>
    </source>
</evidence>
<dbReference type="EMBL" id="JAZGQK010000001">
    <property type="protein sequence ID" value="MEE6257223.1"/>
    <property type="molecule type" value="Genomic_DNA"/>
</dbReference>